<dbReference type="InterPro" id="IPR008286">
    <property type="entry name" value="Prn/Lys/Arg_de-COase_C"/>
</dbReference>
<dbReference type="PROSITE" id="PS00703">
    <property type="entry name" value="OKR_DC_1"/>
    <property type="match status" value="1"/>
</dbReference>
<evidence type="ECO:0000256" key="5">
    <source>
        <dbReference type="ARBA" id="ARBA00023239"/>
    </source>
</evidence>
<dbReference type="RefSeq" id="WP_012158260.1">
    <property type="nucleotide sequence ID" value="NC_009922.1"/>
</dbReference>
<organism evidence="7 8">
    <name type="scientific">Alkaliphilus oremlandii (strain OhILAs)</name>
    <name type="common">Clostridium oremlandii (strain OhILAs)</name>
    <dbReference type="NCBI Taxonomy" id="350688"/>
    <lineage>
        <taxon>Bacteria</taxon>
        <taxon>Bacillati</taxon>
        <taxon>Bacillota</taxon>
        <taxon>Clostridia</taxon>
        <taxon>Peptostreptococcales</taxon>
        <taxon>Natronincolaceae</taxon>
        <taxon>Alkaliphilus</taxon>
    </lineage>
</organism>
<dbReference type="OrthoDB" id="9815233at2"/>
<dbReference type="AlphaFoldDB" id="A8MLM8"/>
<name>A8MLM8_ALKOO</name>
<keyword evidence="8" id="KW-1185">Reference proteome</keyword>
<dbReference type="Pfam" id="PF01276">
    <property type="entry name" value="OKR_DC_1"/>
    <property type="match status" value="1"/>
</dbReference>
<dbReference type="Pfam" id="PF03711">
    <property type="entry name" value="OKR_DC_1_C"/>
    <property type="match status" value="1"/>
</dbReference>
<proteinExistence type="inferred from homology"/>
<dbReference type="InterPro" id="IPR000310">
    <property type="entry name" value="Orn/Lys/Arg_deCO2ase_major_dom"/>
</dbReference>
<comment type="similarity">
    <text evidence="2">Belongs to the Orn/Lys/Arg decarboxylase class-I family.</text>
</comment>
<evidence type="ECO:0000313" key="8">
    <source>
        <dbReference type="Proteomes" id="UP000000269"/>
    </source>
</evidence>
<dbReference type="InterPro" id="IPR015424">
    <property type="entry name" value="PyrdxlP-dep_Trfase"/>
</dbReference>
<dbReference type="PANTHER" id="PTHR43277">
    <property type="entry name" value="ARGININE DECARBOXYLASE"/>
    <property type="match status" value="1"/>
</dbReference>
<dbReference type="Gene3D" id="3.40.640.10">
    <property type="entry name" value="Type I PLP-dependent aspartate aminotransferase-like (Major domain)"/>
    <property type="match status" value="1"/>
</dbReference>
<dbReference type="Proteomes" id="UP000000269">
    <property type="component" value="Chromosome"/>
</dbReference>
<gene>
    <name evidence="7" type="ordered locus">Clos_0383</name>
</gene>
<reference evidence="8" key="1">
    <citation type="submission" date="2007-10" db="EMBL/GenBank/DDBJ databases">
        <title>Complete genome of Alkaliphilus oremlandii OhILAs.</title>
        <authorList>
            <person name="Copeland A."/>
            <person name="Lucas S."/>
            <person name="Lapidus A."/>
            <person name="Barry K."/>
            <person name="Detter J.C."/>
            <person name="Glavina del Rio T."/>
            <person name="Hammon N."/>
            <person name="Israni S."/>
            <person name="Dalin E."/>
            <person name="Tice H."/>
            <person name="Pitluck S."/>
            <person name="Chain P."/>
            <person name="Malfatti S."/>
            <person name="Shin M."/>
            <person name="Vergez L."/>
            <person name="Schmutz J."/>
            <person name="Larimer F."/>
            <person name="Land M."/>
            <person name="Hauser L."/>
            <person name="Kyrpides N."/>
            <person name="Mikhailova N."/>
            <person name="Stolz J.F."/>
            <person name="Dawson A."/>
            <person name="Fisher E."/>
            <person name="Crable B."/>
            <person name="Perera E."/>
            <person name="Lisak J."/>
            <person name="Ranganathan M."/>
            <person name="Basu P."/>
            <person name="Richardson P."/>
        </authorList>
    </citation>
    <scope>NUCLEOTIDE SEQUENCE [LARGE SCALE GENOMIC DNA]</scope>
    <source>
        <strain evidence="8">OhILAs</strain>
    </source>
</reference>
<evidence type="ECO:0000313" key="7">
    <source>
        <dbReference type="EMBL" id="ABW17945.1"/>
    </source>
</evidence>
<dbReference type="PANTHER" id="PTHR43277:SF4">
    <property type="entry name" value="ARGININE DECARBOXYLASE"/>
    <property type="match status" value="1"/>
</dbReference>
<dbReference type="InterPro" id="IPR015421">
    <property type="entry name" value="PyrdxlP-dep_Trfase_major"/>
</dbReference>
<dbReference type="InterPro" id="IPR052357">
    <property type="entry name" value="Orn_Lys_Arg_decarboxylase-I"/>
</dbReference>
<protein>
    <submittedName>
        <fullName evidence="7">Orn/Lys/Arg decarboxylase major region</fullName>
    </submittedName>
</protein>
<feature type="domain" description="Orn/Lys/Arg decarboxylases family 1 pyridoxal-P attachment site" evidence="6">
    <location>
        <begin position="223"/>
        <end position="237"/>
    </location>
</feature>
<dbReference type="HOGENOM" id="CLU_025925_2_1_9"/>
<sequence length="484" mass="52799">MKKLSQDKAPIYEALVKHKSNRVVPFDVPGHKGGRGNKELTEFLGQDCLKVDVNSMKPLDNLCHPTSVIREAEVLAAEAFGAADAFFIVNGTTAAVQAMIMSTCKAGDKVIMPRNVHRSAINALVVCGAVPVYVNPGVEKNIGIPLGMSVQDVEKAILENKDAKAILVNNPTYYGICSDLKAIVALAHKHNMLALVDEAHGTHFYFGENMPLSAMAANADMAAISMHKTGGSLTQSSFLVCGKNMDASYVRQIINLTQTTSGSYLLLSSLDLARKNLALNGKEIFKQADDLANYAREEINKLGGYNAFSKELINGDTVFDFDTTKLSIHTRDIGLAGIEVYDILRDEYGIQIEFGDIGNILAIISAGDRMLEIERLVSALYEIKRRYSKDKTGMFDHEYINPEVVLAPQKAFYSSKKSVPIAESSGKISGEFVMCYPPGIPILAPGERITDEIVNYISYAKEKGCLVTGPKDMDILNINVVEEC</sequence>
<evidence type="ECO:0000256" key="3">
    <source>
        <dbReference type="ARBA" id="ARBA00022793"/>
    </source>
</evidence>
<keyword evidence="4" id="KW-0663">Pyridoxal phosphate</keyword>
<dbReference type="Gene3D" id="3.90.100.10">
    <property type="entry name" value="Orn/Lys/Arg decarboxylase, C-terminal domain"/>
    <property type="match status" value="1"/>
</dbReference>
<evidence type="ECO:0000259" key="6">
    <source>
        <dbReference type="PROSITE" id="PS00703"/>
    </source>
</evidence>
<accession>A8MLM8</accession>
<evidence type="ECO:0000256" key="4">
    <source>
        <dbReference type="ARBA" id="ARBA00022898"/>
    </source>
</evidence>
<comment type="cofactor">
    <cofactor evidence="1">
        <name>pyridoxal 5'-phosphate</name>
        <dbReference type="ChEBI" id="CHEBI:597326"/>
    </cofactor>
</comment>
<dbReference type="GO" id="GO:0016831">
    <property type="term" value="F:carboxy-lyase activity"/>
    <property type="evidence" value="ECO:0007669"/>
    <property type="project" value="UniProtKB-KW"/>
</dbReference>
<dbReference type="KEGG" id="aoe:Clos_0383"/>
<dbReference type="STRING" id="350688.Clos_0383"/>
<evidence type="ECO:0000256" key="2">
    <source>
        <dbReference type="ARBA" id="ARBA00010671"/>
    </source>
</evidence>
<dbReference type="SUPFAM" id="SSF53383">
    <property type="entry name" value="PLP-dependent transferases"/>
    <property type="match status" value="1"/>
</dbReference>
<dbReference type="EMBL" id="CP000853">
    <property type="protein sequence ID" value="ABW17945.1"/>
    <property type="molecule type" value="Genomic_DNA"/>
</dbReference>
<dbReference type="eggNOG" id="COG1982">
    <property type="taxonomic scope" value="Bacteria"/>
</dbReference>
<evidence type="ECO:0000256" key="1">
    <source>
        <dbReference type="ARBA" id="ARBA00001933"/>
    </source>
</evidence>
<keyword evidence="5" id="KW-0456">Lyase</keyword>
<keyword evidence="3" id="KW-0210">Decarboxylase</keyword>